<evidence type="ECO:0000259" key="1">
    <source>
        <dbReference type="SMART" id="SM00460"/>
    </source>
</evidence>
<dbReference type="InterPro" id="IPR002931">
    <property type="entry name" value="Transglutaminase-like"/>
</dbReference>
<dbReference type="InterPro" id="IPR038765">
    <property type="entry name" value="Papain-like_cys_pep_sf"/>
</dbReference>
<dbReference type="Pfam" id="PF01841">
    <property type="entry name" value="Transglut_core"/>
    <property type="match status" value="1"/>
</dbReference>
<gene>
    <name evidence="2" type="ORF">GCM10007418_28490</name>
</gene>
<dbReference type="SUPFAM" id="SSF54001">
    <property type="entry name" value="Cysteine proteinases"/>
    <property type="match status" value="1"/>
</dbReference>
<dbReference type="Proteomes" id="UP000638188">
    <property type="component" value="Unassembled WGS sequence"/>
</dbReference>
<evidence type="ECO:0000313" key="3">
    <source>
        <dbReference type="Proteomes" id="UP000638188"/>
    </source>
</evidence>
<dbReference type="Gene3D" id="2.60.40.2250">
    <property type="match status" value="1"/>
</dbReference>
<dbReference type="EMBL" id="BMFF01000006">
    <property type="protein sequence ID" value="GGD07730.1"/>
    <property type="molecule type" value="Genomic_DNA"/>
</dbReference>
<protein>
    <recommendedName>
        <fullName evidence="1">Transglutaminase-like domain-containing protein</fullName>
    </recommendedName>
</protein>
<name>A0ABQ1Q0A4_9GAMM</name>
<dbReference type="InterPro" id="IPR048930">
    <property type="entry name" value="Bact_transglu_N_2"/>
</dbReference>
<comment type="caution">
    <text evidence="2">The sequence shown here is derived from an EMBL/GenBank/DDBJ whole genome shotgun (WGS) entry which is preliminary data.</text>
</comment>
<dbReference type="RefSeq" id="WP_150278759.1">
    <property type="nucleotide sequence ID" value="NZ_BMFF01000006.1"/>
</dbReference>
<organism evidence="2 3">
    <name type="scientific">Halopseudomonas salina</name>
    <dbReference type="NCBI Taxonomy" id="1323744"/>
    <lineage>
        <taxon>Bacteria</taxon>
        <taxon>Pseudomonadati</taxon>
        <taxon>Pseudomonadota</taxon>
        <taxon>Gammaproteobacteria</taxon>
        <taxon>Pseudomonadales</taxon>
        <taxon>Pseudomonadaceae</taxon>
        <taxon>Halopseudomonas</taxon>
    </lineage>
</organism>
<keyword evidence="3" id="KW-1185">Reference proteome</keyword>
<dbReference type="SMART" id="SM00460">
    <property type="entry name" value="TGc"/>
    <property type="match status" value="1"/>
</dbReference>
<evidence type="ECO:0000313" key="2">
    <source>
        <dbReference type="EMBL" id="GGD07730.1"/>
    </source>
</evidence>
<sequence>MVRLKFSIELAYTVLDASCDFLFNIHPALTESQRVLGETVTINQPVEQQLFVQKDDGTRWMRIRANNGALLVRYEGLVEIHHRVAQPETLKEMAVADLPMDLFSYIYPSRYCQSDRFQALANHEFGNMPPGYQRVLAIRDWVYRRTRFTLGCSGGSTSAVDTLTDHVGVCRDFAHLMIATCRALNIPARFVSGIDYGADPAMGPSDFHAYVEVFLSGRWYLFDPSGVSPTMGLLRIGTGRDAADVSFATLFGAATSAPPLIAIEAIDDPQHGLELPVHQANALSTAGAPATLFIATDESAAASAQV</sequence>
<dbReference type="Pfam" id="PF21295">
    <property type="entry name" value="Bact_transglu_N_2"/>
    <property type="match status" value="1"/>
</dbReference>
<dbReference type="PANTHER" id="PTHR33490:SF12">
    <property type="entry name" value="BLL5557 PROTEIN"/>
    <property type="match status" value="1"/>
</dbReference>
<feature type="domain" description="Transglutaminase-like" evidence="1">
    <location>
        <begin position="162"/>
        <end position="226"/>
    </location>
</feature>
<dbReference type="PANTHER" id="PTHR33490">
    <property type="entry name" value="BLR5614 PROTEIN-RELATED"/>
    <property type="match status" value="1"/>
</dbReference>
<dbReference type="Gene3D" id="3.10.620.30">
    <property type="match status" value="1"/>
</dbReference>
<proteinExistence type="predicted"/>
<accession>A0ABQ1Q0A4</accession>
<reference evidence="3" key="1">
    <citation type="journal article" date="2019" name="Int. J. Syst. Evol. Microbiol.">
        <title>The Global Catalogue of Microorganisms (GCM) 10K type strain sequencing project: providing services to taxonomists for standard genome sequencing and annotation.</title>
        <authorList>
            <consortium name="The Broad Institute Genomics Platform"/>
            <consortium name="The Broad Institute Genome Sequencing Center for Infectious Disease"/>
            <person name="Wu L."/>
            <person name="Ma J."/>
        </authorList>
    </citation>
    <scope>NUCLEOTIDE SEQUENCE [LARGE SCALE GENOMIC DNA]</scope>
    <source>
        <strain evidence="3">CGMCC 1.12482</strain>
    </source>
</reference>